<dbReference type="AlphaFoldDB" id="A0A7Y2NXY8"/>
<feature type="chain" id="PRO_5030727928" evidence="1">
    <location>
        <begin position="27"/>
        <end position="434"/>
    </location>
</feature>
<dbReference type="GO" id="GO:0015562">
    <property type="term" value="F:efflux transmembrane transporter activity"/>
    <property type="evidence" value="ECO:0007669"/>
    <property type="project" value="InterPro"/>
</dbReference>
<dbReference type="PANTHER" id="PTHR30203:SF24">
    <property type="entry name" value="BLR4935 PROTEIN"/>
    <property type="match status" value="1"/>
</dbReference>
<keyword evidence="3" id="KW-1185">Reference proteome</keyword>
<evidence type="ECO:0000313" key="2">
    <source>
        <dbReference type="EMBL" id="NNG21429.1"/>
    </source>
</evidence>
<protein>
    <submittedName>
        <fullName evidence="2">TolC family protein</fullName>
    </submittedName>
</protein>
<organism evidence="2 3">
    <name type="scientific">Telluria aromaticivorans</name>
    <dbReference type="NCBI Taxonomy" id="2725995"/>
    <lineage>
        <taxon>Bacteria</taxon>
        <taxon>Pseudomonadati</taxon>
        <taxon>Pseudomonadota</taxon>
        <taxon>Betaproteobacteria</taxon>
        <taxon>Burkholderiales</taxon>
        <taxon>Oxalobacteraceae</taxon>
        <taxon>Telluria group</taxon>
        <taxon>Telluria</taxon>
    </lineage>
</organism>
<dbReference type="Gene3D" id="1.20.1600.10">
    <property type="entry name" value="Outer membrane efflux proteins (OEP)"/>
    <property type="match status" value="1"/>
</dbReference>
<dbReference type="SUPFAM" id="SSF56954">
    <property type="entry name" value="Outer membrane efflux proteins (OEP)"/>
    <property type="match status" value="1"/>
</dbReference>
<feature type="signal peptide" evidence="1">
    <location>
        <begin position="1"/>
        <end position="26"/>
    </location>
</feature>
<proteinExistence type="predicted"/>
<sequence>MKSSQFAAFPLVVSLLLAGAYTPAYAGDTPLTLYAAQKVAVDRSRLLASKDYAATAQREMAAAAGQLPDPVLRVGVENLPVEGPDRLSLNRDSMTMRRVGVMQELPRAEKRRLRSERFEREAERSLAEKSALSATVERDTALAWLNLYYTQRMASVLSEQVVRTKLEIHAVEAQYRSGQARQAEVLAAHASLSRLHDRQSDIERRVRDARIGLARWVGDAAQLPIAGEPSIDEVRLDLTNLERELNHHPELAVATKQEQIAVTEASLARADRKADWSVEVAYQQRGSSYSNMVSVGVSVPLQWNRKNRQDRELTARLAQVEEAKAIRDETLRRHVAELQGMVNEWTSNRERYTRYTRELIPFAKSRVEAEMASYRGGKTTQTNVLMARREETEVRLQALELEMETARLWAQINFLIPQSSQSPHPSAPNNQDYK</sequence>
<accession>A0A7Y2NXY8</accession>
<dbReference type="InterPro" id="IPR010131">
    <property type="entry name" value="MdtP/NodT-like"/>
</dbReference>
<evidence type="ECO:0000313" key="3">
    <source>
        <dbReference type="Proteomes" id="UP000533905"/>
    </source>
</evidence>
<gene>
    <name evidence="2" type="ORF">HGB41_00190</name>
</gene>
<dbReference type="RefSeq" id="WP_171079854.1">
    <property type="nucleotide sequence ID" value="NZ_JABAIV010000001.1"/>
</dbReference>
<evidence type="ECO:0000256" key="1">
    <source>
        <dbReference type="SAM" id="SignalP"/>
    </source>
</evidence>
<keyword evidence="1" id="KW-0732">Signal</keyword>
<dbReference type="EMBL" id="JABAIV010000001">
    <property type="protein sequence ID" value="NNG21429.1"/>
    <property type="molecule type" value="Genomic_DNA"/>
</dbReference>
<dbReference type="Proteomes" id="UP000533905">
    <property type="component" value="Unassembled WGS sequence"/>
</dbReference>
<comment type="caution">
    <text evidence="2">The sequence shown here is derived from an EMBL/GenBank/DDBJ whole genome shotgun (WGS) entry which is preliminary data.</text>
</comment>
<reference evidence="2 3" key="1">
    <citation type="submission" date="2020-04" db="EMBL/GenBank/DDBJ databases">
        <title>Massilia sp. nov., a cold adapted bacteria isolated from Arctic soil.</title>
        <authorList>
            <person name="Son J."/>
            <person name="Ka J.-O."/>
        </authorList>
    </citation>
    <scope>NUCLEOTIDE SEQUENCE [LARGE SCALE GENOMIC DNA]</scope>
    <source>
        <strain evidence="2 3">ML15P13</strain>
    </source>
</reference>
<dbReference type="PANTHER" id="PTHR30203">
    <property type="entry name" value="OUTER MEMBRANE CATION EFFLUX PROTEIN"/>
    <property type="match status" value="1"/>
</dbReference>
<name>A0A7Y2NXY8_9BURK</name>